<dbReference type="HAMAP" id="MF_00834">
    <property type="entry name" value="BioA"/>
    <property type="match status" value="1"/>
</dbReference>
<dbReference type="GO" id="GO:0030170">
    <property type="term" value="F:pyridoxal phosphate binding"/>
    <property type="evidence" value="ECO:0007669"/>
    <property type="project" value="UniProtKB-UniRule"/>
</dbReference>
<keyword evidence="5 9" id="KW-0949">S-adenosyl-L-methionine</keyword>
<feature type="binding site" evidence="9">
    <location>
        <position position="145"/>
    </location>
    <ligand>
        <name>substrate</name>
    </ligand>
</feature>
<dbReference type="InterPro" id="IPR049704">
    <property type="entry name" value="Aminotrans_3_PPA_site"/>
</dbReference>
<keyword evidence="9" id="KW-0963">Cytoplasm</keyword>
<dbReference type="InterPro" id="IPR015424">
    <property type="entry name" value="PyrdxlP-dep_Trfase"/>
</dbReference>
<keyword evidence="4 9" id="KW-0808">Transferase</keyword>
<keyword evidence="11" id="KW-1185">Reference proteome</keyword>
<dbReference type="Gene3D" id="3.40.640.10">
    <property type="entry name" value="Type I PLP-dependent aspartate aminotransferase-like (Major domain)"/>
    <property type="match status" value="1"/>
</dbReference>
<dbReference type="PIRSF" id="PIRSF000521">
    <property type="entry name" value="Transaminase_4ab_Lys_Orn"/>
    <property type="match status" value="1"/>
</dbReference>
<comment type="subcellular location">
    <subcellularLocation>
        <location evidence="9">Cytoplasm</location>
    </subcellularLocation>
</comment>
<dbReference type="NCBIfam" id="NF004624">
    <property type="entry name" value="PRK05964.1"/>
    <property type="match status" value="1"/>
</dbReference>
<dbReference type="Pfam" id="PF00202">
    <property type="entry name" value="Aminotran_3"/>
    <property type="match status" value="1"/>
</dbReference>
<evidence type="ECO:0000313" key="10">
    <source>
        <dbReference type="EMBL" id="API58332.1"/>
    </source>
</evidence>
<reference evidence="11" key="1">
    <citation type="submission" date="2016-11" db="EMBL/GenBank/DDBJ databases">
        <title>Complete Genome Sequence of alachlor-degrading Sphingomonas sp. strain JJ-A5.</title>
        <authorList>
            <person name="Lee H."/>
            <person name="Ka J.-O."/>
        </authorList>
    </citation>
    <scope>NUCLEOTIDE SEQUENCE [LARGE SCALE GENOMIC DNA]</scope>
    <source>
        <strain evidence="11">JJ-A5</strain>
    </source>
</reference>
<dbReference type="GO" id="GO:0009102">
    <property type="term" value="P:biotin biosynthetic process"/>
    <property type="evidence" value="ECO:0007669"/>
    <property type="project" value="UniProtKB-UniRule"/>
</dbReference>
<protein>
    <recommendedName>
        <fullName evidence="9">Adenosylmethionine-8-amino-7-oxononanoate aminotransferase</fullName>
        <ecNumber evidence="9">2.6.1.62</ecNumber>
    </recommendedName>
    <alternativeName>
        <fullName evidence="9">7,8-diamino-pelargonic acid aminotransferase</fullName>
        <shortName evidence="9">DAPA AT</shortName>
        <shortName evidence="9">DAPA aminotransferase</shortName>
    </alternativeName>
    <alternativeName>
        <fullName evidence="9">7,8-diaminononanoate synthase</fullName>
        <shortName evidence="9">DANS</shortName>
    </alternativeName>
    <alternativeName>
        <fullName evidence="9">Diaminopelargonic acid synthase</fullName>
    </alternativeName>
</protein>
<proteinExistence type="inferred from homology"/>
<dbReference type="EC" id="2.6.1.62" evidence="9"/>
<dbReference type="Proteomes" id="UP000182063">
    <property type="component" value="Chromosome"/>
</dbReference>
<keyword evidence="7 9" id="KW-0663">Pyridoxal phosphate</keyword>
<dbReference type="RefSeq" id="WP_072595905.1">
    <property type="nucleotide sequence ID" value="NZ_CP018221.1"/>
</dbReference>
<evidence type="ECO:0000256" key="9">
    <source>
        <dbReference type="HAMAP-Rule" id="MF_00834"/>
    </source>
</evidence>
<feature type="binding site" evidence="9">
    <location>
        <position position="234"/>
    </location>
    <ligand>
        <name>pyridoxal 5'-phosphate</name>
        <dbReference type="ChEBI" id="CHEBI:597326"/>
    </ligand>
</feature>
<feature type="binding site" evidence="9">
    <location>
        <position position="264"/>
    </location>
    <ligand>
        <name>substrate</name>
    </ligand>
</feature>
<feature type="binding site" evidence="9">
    <location>
        <begin position="299"/>
        <end position="300"/>
    </location>
    <ligand>
        <name>pyridoxal 5'-phosphate</name>
        <dbReference type="ChEBI" id="CHEBI:597326"/>
    </ligand>
</feature>
<organism evidence="10 11">
    <name type="scientific">Tardibacter chloracetimidivorans</name>
    <dbReference type="NCBI Taxonomy" id="1921510"/>
    <lineage>
        <taxon>Bacteria</taxon>
        <taxon>Pseudomonadati</taxon>
        <taxon>Pseudomonadota</taxon>
        <taxon>Alphaproteobacteria</taxon>
        <taxon>Sphingomonadales</taxon>
        <taxon>Sphingomonadaceae</taxon>
        <taxon>Tardibacter</taxon>
    </lineage>
</organism>
<comment type="function">
    <text evidence="9">Catalyzes the transfer of the alpha-amino group from S-adenosyl-L-methionine (SAM) to 7-keto-8-aminopelargonic acid (KAPA) to form 7,8-diaminopelargonic acid (DAPA). It is the only aminotransferase known to utilize SAM as an amino donor.</text>
</comment>
<comment type="cofactor">
    <cofactor evidence="1 9">
        <name>pyridoxal 5'-phosphate</name>
        <dbReference type="ChEBI" id="CHEBI:597326"/>
    </cofactor>
</comment>
<evidence type="ECO:0000256" key="6">
    <source>
        <dbReference type="ARBA" id="ARBA00022756"/>
    </source>
</evidence>
<dbReference type="AlphaFoldDB" id="A0A1L3ZRS3"/>
<dbReference type="NCBIfam" id="TIGR00508">
    <property type="entry name" value="bioA"/>
    <property type="match status" value="1"/>
</dbReference>
<dbReference type="UniPathway" id="UPA00078">
    <property type="reaction ID" value="UER00160"/>
</dbReference>
<feature type="binding site" evidence="9">
    <location>
        <position position="382"/>
    </location>
    <ligand>
        <name>substrate</name>
    </ligand>
</feature>
<feature type="site" description="Participates in the substrate recognition with KAPA and in a stacking interaction with the adenine ring of SAM" evidence="9">
    <location>
        <position position="18"/>
    </location>
</feature>
<evidence type="ECO:0000256" key="3">
    <source>
        <dbReference type="ARBA" id="ARBA00022576"/>
    </source>
</evidence>
<feature type="binding site" evidence="9">
    <location>
        <begin position="113"/>
        <end position="114"/>
    </location>
    <ligand>
        <name>pyridoxal 5'-phosphate</name>
        <dbReference type="ChEBI" id="CHEBI:597326"/>
    </ligand>
</feature>
<sequence>MTTPDWLAAGQRHVWLPYTQMKTAGAQLPVVSASGSRLKLADGRELVDGIASWWTAAHGYRHPHIETTVERQLKTLPHVMLGGLAHEQAYRLATRLAALLPADLDHVFFSESGSVAVEIAMKMAVQYWLNQGERRTRFLSFTGGYHGDTLATMSVCDPDEGMHGMFRGVVPDQFVVDLTPDSVDAALEKHGAEIAAVLVEPLVQGAGGMRFHDAEMLRHLRAACDRHGALLIFDEIFVGFGRLGEALFACEEAGVTPDIITLSKALTGGTLPLSATIARDRVFDAFLSDDPAKALMHGPTYMGNALACAAANASLDLFEQEPRLDQARAIGALLAERLEAVRGTPGVADVRTKGALGVIELTRMRDSDWLKARFIEEGIWLRPFGNIIYTTPPLTTDLDDVARIADVMVRVTRE</sequence>
<comment type="catalytic activity">
    <reaction evidence="8 9">
        <text>(8S)-8-amino-7-oxononanoate + S-adenosyl-L-methionine = S-adenosyl-4-methylsulfanyl-2-oxobutanoate + (7R,8S)-7,8-diammoniononanoate</text>
        <dbReference type="Rhea" id="RHEA:16861"/>
        <dbReference type="ChEBI" id="CHEBI:16490"/>
        <dbReference type="ChEBI" id="CHEBI:59789"/>
        <dbReference type="ChEBI" id="CHEBI:149468"/>
        <dbReference type="ChEBI" id="CHEBI:149469"/>
        <dbReference type="EC" id="2.6.1.62"/>
    </reaction>
</comment>
<comment type="pathway">
    <text evidence="2 9">Cofactor biosynthesis; biotin biosynthesis; 7,8-diaminononanoate from 8-amino-7-oxononanoate (SAM route): step 1/1.</text>
</comment>
<comment type="similarity">
    <text evidence="9">Belongs to the class-III pyridoxal-phosphate-dependent aminotransferase family. BioA subfamily.</text>
</comment>
<dbReference type="GO" id="GO:0004015">
    <property type="term" value="F:adenosylmethionine-8-amino-7-oxononanoate transaminase activity"/>
    <property type="evidence" value="ECO:0007669"/>
    <property type="project" value="UniProtKB-UniRule"/>
</dbReference>
<accession>A0A1L3ZRS3</accession>
<dbReference type="Gene3D" id="3.90.1150.10">
    <property type="entry name" value="Aspartate Aminotransferase, domain 1"/>
    <property type="match status" value="1"/>
</dbReference>
<dbReference type="InterPro" id="IPR005815">
    <property type="entry name" value="BioA"/>
</dbReference>
<comment type="subunit">
    <text evidence="9">Homodimer.</text>
</comment>
<evidence type="ECO:0000256" key="1">
    <source>
        <dbReference type="ARBA" id="ARBA00001933"/>
    </source>
</evidence>
<feature type="binding site" evidence="9">
    <location>
        <position position="298"/>
    </location>
    <ligand>
        <name>substrate</name>
    </ligand>
</feature>
<evidence type="ECO:0000256" key="7">
    <source>
        <dbReference type="ARBA" id="ARBA00022898"/>
    </source>
</evidence>
<keyword evidence="3 9" id="KW-0032">Aminotransferase</keyword>
<feature type="binding site" evidence="9">
    <location>
        <position position="53"/>
    </location>
    <ligand>
        <name>substrate</name>
    </ligand>
</feature>
<dbReference type="CDD" id="cd00610">
    <property type="entry name" value="OAT_like"/>
    <property type="match status" value="1"/>
</dbReference>
<dbReference type="SUPFAM" id="SSF53383">
    <property type="entry name" value="PLP-dependent transferases"/>
    <property type="match status" value="1"/>
</dbReference>
<dbReference type="InterPro" id="IPR015422">
    <property type="entry name" value="PyrdxlP-dep_Trfase_small"/>
</dbReference>
<dbReference type="InterPro" id="IPR005814">
    <property type="entry name" value="Aminotrans_3"/>
</dbReference>
<gene>
    <name evidence="9" type="primary">bioA</name>
    <name evidence="10" type="ORF">BSL82_02590</name>
</gene>
<evidence type="ECO:0000256" key="5">
    <source>
        <dbReference type="ARBA" id="ARBA00022691"/>
    </source>
</evidence>
<evidence type="ECO:0000256" key="2">
    <source>
        <dbReference type="ARBA" id="ARBA00005063"/>
    </source>
</evidence>
<dbReference type="EMBL" id="CP018221">
    <property type="protein sequence ID" value="API58332.1"/>
    <property type="molecule type" value="Genomic_DNA"/>
</dbReference>
<name>A0A1L3ZRS3_9SPHN</name>
<dbReference type="PANTHER" id="PTHR42684:SF17">
    <property type="entry name" value="ADENOSYLMETHIONINE-8-AMINO-7-OXONONANOATE AMINOTRANSFERASE"/>
    <property type="match status" value="1"/>
</dbReference>
<dbReference type="PROSITE" id="PS00600">
    <property type="entry name" value="AA_TRANSFER_CLASS_3"/>
    <property type="match status" value="1"/>
</dbReference>
<dbReference type="OrthoDB" id="9801834at2"/>
<evidence type="ECO:0000256" key="4">
    <source>
        <dbReference type="ARBA" id="ARBA00022679"/>
    </source>
</evidence>
<feature type="modified residue" description="N6-(pyridoxal phosphate)lysine" evidence="9">
    <location>
        <position position="264"/>
    </location>
</feature>
<dbReference type="GO" id="GO:0005737">
    <property type="term" value="C:cytoplasm"/>
    <property type="evidence" value="ECO:0007669"/>
    <property type="project" value="UniProtKB-SubCell"/>
</dbReference>
<dbReference type="STRING" id="1921510.BSL82_02590"/>
<evidence type="ECO:0000313" key="11">
    <source>
        <dbReference type="Proteomes" id="UP000182063"/>
    </source>
</evidence>
<evidence type="ECO:0000256" key="8">
    <source>
        <dbReference type="ARBA" id="ARBA00048449"/>
    </source>
</evidence>
<dbReference type="PANTHER" id="PTHR42684">
    <property type="entry name" value="ADENOSYLMETHIONINE-8-AMINO-7-OXONONANOATE AMINOTRANSFERASE"/>
    <property type="match status" value="1"/>
</dbReference>
<keyword evidence="6 9" id="KW-0093">Biotin biosynthesis</keyword>
<dbReference type="InterPro" id="IPR015421">
    <property type="entry name" value="PyrdxlP-dep_Trfase_major"/>
</dbReference>
<dbReference type="KEGG" id="sphj:BSL82_02590"/>
<dbReference type="FunFam" id="3.40.640.10:FF:000004">
    <property type="entry name" value="Acetylornithine aminotransferase"/>
    <property type="match status" value="1"/>
</dbReference>